<feature type="region of interest" description="Disordered" evidence="1">
    <location>
        <begin position="33"/>
        <end position="79"/>
    </location>
</feature>
<evidence type="ECO:0000256" key="1">
    <source>
        <dbReference type="SAM" id="MobiDB-lite"/>
    </source>
</evidence>
<dbReference type="EMBL" id="CAJPUY010000006">
    <property type="protein sequence ID" value="CAG2139069.1"/>
    <property type="molecule type" value="Genomic_DNA"/>
</dbReference>
<gene>
    <name evidence="2" type="ORF">LMG31506_02057</name>
</gene>
<evidence type="ECO:0000313" key="2">
    <source>
        <dbReference type="EMBL" id="CAG2139069.1"/>
    </source>
</evidence>
<organism evidence="2 3">
    <name type="scientific">Cupriavidus yeoncheonensis</name>
    <dbReference type="NCBI Taxonomy" id="1462994"/>
    <lineage>
        <taxon>Bacteria</taxon>
        <taxon>Pseudomonadati</taxon>
        <taxon>Pseudomonadota</taxon>
        <taxon>Betaproteobacteria</taxon>
        <taxon>Burkholderiales</taxon>
        <taxon>Burkholderiaceae</taxon>
        <taxon>Cupriavidus</taxon>
    </lineage>
</organism>
<proteinExistence type="predicted"/>
<comment type="caution">
    <text evidence="2">The sequence shown here is derived from an EMBL/GenBank/DDBJ whole genome shotgun (WGS) entry which is preliminary data.</text>
</comment>
<accession>A0A916N368</accession>
<feature type="compositionally biased region" description="Pro residues" evidence="1">
    <location>
        <begin position="44"/>
        <end position="79"/>
    </location>
</feature>
<name>A0A916N368_9BURK</name>
<dbReference type="Proteomes" id="UP000672934">
    <property type="component" value="Unassembled WGS sequence"/>
</dbReference>
<sequence length="79" mass="8234">MLAASGPVCFNEEETLAAEIPLMPTFPLVHAGTSARPAHTVPPVDDPLPPGIPPDLPLPPEEDPVPPPVDPPVGVPPRR</sequence>
<reference evidence="2" key="1">
    <citation type="submission" date="2021-03" db="EMBL/GenBank/DDBJ databases">
        <authorList>
            <person name="Peeters C."/>
        </authorList>
    </citation>
    <scope>NUCLEOTIDE SEQUENCE</scope>
    <source>
        <strain evidence="2">LMG 31506</strain>
    </source>
</reference>
<evidence type="ECO:0000313" key="3">
    <source>
        <dbReference type="Proteomes" id="UP000672934"/>
    </source>
</evidence>
<dbReference type="AlphaFoldDB" id="A0A916N368"/>
<protein>
    <submittedName>
        <fullName evidence="2">Uncharacterized protein</fullName>
    </submittedName>
</protein>
<keyword evidence="3" id="KW-1185">Reference proteome</keyword>